<proteinExistence type="predicted"/>
<feature type="non-terminal residue" evidence="1">
    <location>
        <position position="497"/>
    </location>
</feature>
<gene>
    <name evidence="1" type="ORF">RPERSI_LOCUS7295</name>
</gene>
<accession>A0ACA9N6C8</accession>
<protein>
    <submittedName>
        <fullName evidence="1">17325_t:CDS:1</fullName>
    </submittedName>
</protein>
<keyword evidence="2" id="KW-1185">Reference proteome</keyword>
<organism evidence="1 2">
    <name type="scientific">Racocetra persica</name>
    <dbReference type="NCBI Taxonomy" id="160502"/>
    <lineage>
        <taxon>Eukaryota</taxon>
        <taxon>Fungi</taxon>
        <taxon>Fungi incertae sedis</taxon>
        <taxon>Mucoromycota</taxon>
        <taxon>Glomeromycotina</taxon>
        <taxon>Glomeromycetes</taxon>
        <taxon>Diversisporales</taxon>
        <taxon>Gigasporaceae</taxon>
        <taxon>Racocetra</taxon>
    </lineage>
</organism>
<evidence type="ECO:0000313" key="2">
    <source>
        <dbReference type="Proteomes" id="UP000789920"/>
    </source>
</evidence>
<reference evidence="1" key="1">
    <citation type="submission" date="2021-06" db="EMBL/GenBank/DDBJ databases">
        <authorList>
            <person name="Kallberg Y."/>
            <person name="Tangrot J."/>
            <person name="Rosling A."/>
        </authorList>
    </citation>
    <scope>NUCLEOTIDE SEQUENCE</scope>
    <source>
        <strain evidence="1">MA461A</strain>
    </source>
</reference>
<comment type="caution">
    <text evidence="1">The sequence shown here is derived from an EMBL/GenBank/DDBJ whole genome shotgun (WGS) entry which is preliminary data.</text>
</comment>
<sequence length="497" mass="58433">IERFLKYFNDQIARMTKVLYQDQRQGNQPQLNVNDFVNLIEYKDPKLQGFFDVLYNAMNPKEKSQKVQKILKQKIMVFCYQMAELRNKQVSGSKTSIGLFFAKSGASAHCINTAASMGLCTMYQTASNKLNKISNEHYFSIQKYIRIHSNNLLIACVDDYHNLHGTRIPSTTSIKQIAHMATILFNTIEALPIPYNSPNNLSIHNPRDCVESELKNTKNYVDAVKIFLSLLEIKEYLMNYVIPLPADFSGQLFIRKAITMKLMFNELTIFEKKQKLATKPRPWRINLLLYLAHEGWLMIKTYIVQRFKIFKDIAYVTFFDLLDNLIPAVLDVYTCLFWENHFEEYVSTIFRLLRRHTNAKTTTGKLLRRDALFLDYYRHETIFINSFESQHDYSYTKRDLDVLTKPLPLGYHSNYYPKIFKLCDYSECDDLLWNNGRVLICGHELSQSYNERLRIKKDINDWIDSNNQSETEPDTLENIESTKEYDEVNKKLQRKIA</sequence>
<evidence type="ECO:0000313" key="1">
    <source>
        <dbReference type="EMBL" id="CAG8636117.1"/>
    </source>
</evidence>
<name>A0ACA9N6C8_9GLOM</name>
<feature type="non-terminal residue" evidence="1">
    <location>
        <position position="1"/>
    </location>
</feature>
<dbReference type="EMBL" id="CAJVQC010012228">
    <property type="protein sequence ID" value="CAG8636117.1"/>
    <property type="molecule type" value="Genomic_DNA"/>
</dbReference>
<dbReference type="Proteomes" id="UP000789920">
    <property type="component" value="Unassembled WGS sequence"/>
</dbReference>